<dbReference type="Proteomes" id="UP000011744">
    <property type="component" value="Unassembled WGS sequence"/>
</dbReference>
<evidence type="ECO:0000313" key="2">
    <source>
        <dbReference type="EMBL" id="EME68680.1"/>
    </source>
</evidence>
<name>M2Z2X8_9PROT</name>
<comment type="caution">
    <text evidence="2">The sequence shown here is derived from an EMBL/GenBank/DDBJ whole genome shotgun (WGS) entry which is preliminary data.</text>
</comment>
<dbReference type="EMBL" id="AONQ01000056">
    <property type="protein sequence ID" value="EME68680.1"/>
    <property type="molecule type" value="Genomic_DNA"/>
</dbReference>
<gene>
    <name evidence="2" type="ORF">H261_17313</name>
</gene>
<proteinExistence type="predicted"/>
<dbReference type="OrthoDB" id="595470at2"/>
<organism evidence="2 3">
    <name type="scientific">Paramagnetospirillum caucaseum</name>
    <dbReference type="NCBI Taxonomy" id="1244869"/>
    <lineage>
        <taxon>Bacteria</taxon>
        <taxon>Pseudomonadati</taxon>
        <taxon>Pseudomonadota</taxon>
        <taxon>Alphaproteobacteria</taxon>
        <taxon>Rhodospirillales</taxon>
        <taxon>Magnetospirillaceae</taxon>
        <taxon>Paramagnetospirillum</taxon>
    </lineage>
</organism>
<dbReference type="Gene3D" id="3.30.2310.20">
    <property type="entry name" value="RelE-like"/>
    <property type="match status" value="1"/>
</dbReference>
<dbReference type="PATRIC" id="fig|1244869.3.peg.3472"/>
<keyword evidence="1" id="KW-1277">Toxin-antitoxin system</keyword>
<dbReference type="STRING" id="1244869.H261_17313"/>
<keyword evidence="3" id="KW-1185">Reference proteome</keyword>
<dbReference type="InterPro" id="IPR035093">
    <property type="entry name" value="RelE/ParE_toxin_dom_sf"/>
</dbReference>
<evidence type="ECO:0000256" key="1">
    <source>
        <dbReference type="ARBA" id="ARBA00022649"/>
    </source>
</evidence>
<protein>
    <submittedName>
        <fullName evidence="2">Plasmid stabilization system</fullName>
    </submittedName>
</protein>
<evidence type="ECO:0000313" key="3">
    <source>
        <dbReference type="Proteomes" id="UP000011744"/>
    </source>
</evidence>
<reference evidence="2 3" key="1">
    <citation type="journal article" date="2014" name="Genome Announc.">
        <title>Draft Genome Sequence of Magnetospirillum sp. Strain SO-1, a Freshwater Magnetotactic Bacterium Isolated from the Ol'khovka River, Russia.</title>
        <authorList>
            <person name="Grouzdev D.S."/>
            <person name="Dziuba M.V."/>
            <person name="Sukhacheva M.S."/>
            <person name="Mardanov A.V."/>
            <person name="Beletskiy A.V."/>
            <person name="Kuznetsov B.B."/>
            <person name="Skryabin K.G."/>
        </authorList>
    </citation>
    <scope>NUCLEOTIDE SEQUENCE [LARGE SCALE GENOMIC DNA]</scope>
    <source>
        <strain evidence="2 3">SO-1</strain>
    </source>
</reference>
<sequence length="81" mass="8806">MIRWSDAALTDLFRLRSGLGGDQAAKRVGRLIAESADCLDDFPGRGRDGVAPGTRELPLPGLPWRLVYRAGESGVMILRVI</sequence>
<dbReference type="RefSeq" id="WP_008619997.1">
    <property type="nucleotide sequence ID" value="NZ_AONQ01000056.1"/>
</dbReference>
<accession>M2Z2X8</accession>
<dbReference type="InterPro" id="IPR007712">
    <property type="entry name" value="RelE/ParE_toxin"/>
</dbReference>
<dbReference type="AlphaFoldDB" id="M2Z2X8"/>
<dbReference type="Pfam" id="PF05016">
    <property type="entry name" value="ParE_toxin"/>
    <property type="match status" value="1"/>
</dbReference>